<dbReference type="STRING" id="240303.SAMN05421677_105216"/>
<sequence length="180" mass="21714">MNDVRKIHIIGSVASGKTTLARKLSQGLNIPYYELDNVVWERHQAGDIRRTEEERAEYLKKVVKKEGWIMEGVHNEWWVEESFRHADVIIFLDTKYSVRTYRIIKWFILQKLRLEKSNYTPTFRIFFKMFKWNKYFEENGKPHFFQAFEEVQDKVLKVSKVKELEQKLHSLRSTSPVENK</sequence>
<evidence type="ECO:0000313" key="2">
    <source>
        <dbReference type="Proteomes" id="UP000198860"/>
    </source>
</evidence>
<keyword evidence="2" id="KW-1185">Reference proteome</keyword>
<evidence type="ECO:0008006" key="3">
    <source>
        <dbReference type="Google" id="ProtNLM"/>
    </source>
</evidence>
<proteinExistence type="predicted"/>
<dbReference type="OrthoDB" id="1201990at2"/>
<name>A0A1H0K4S1_HALAD</name>
<protein>
    <recommendedName>
        <fullName evidence="3">Adenylate kinase</fullName>
    </recommendedName>
</protein>
<dbReference type="InterPro" id="IPR052922">
    <property type="entry name" value="Cytidylate_Kinase-2"/>
</dbReference>
<accession>A0A1H0K4S1</accession>
<dbReference type="Proteomes" id="UP000198860">
    <property type="component" value="Unassembled WGS sequence"/>
</dbReference>
<organism evidence="1 2">
    <name type="scientific">Halobacillus aidingensis</name>
    <dbReference type="NCBI Taxonomy" id="240303"/>
    <lineage>
        <taxon>Bacteria</taxon>
        <taxon>Bacillati</taxon>
        <taxon>Bacillota</taxon>
        <taxon>Bacilli</taxon>
        <taxon>Bacillales</taxon>
        <taxon>Bacillaceae</taxon>
        <taxon>Halobacillus</taxon>
    </lineage>
</organism>
<dbReference type="PANTHER" id="PTHR37816">
    <property type="entry name" value="YALI0E33011P"/>
    <property type="match status" value="1"/>
</dbReference>
<dbReference type="AlphaFoldDB" id="A0A1H0K4S1"/>
<dbReference type="RefSeq" id="WP_089651860.1">
    <property type="nucleotide sequence ID" value="NZ_FNIZ01000005.1"/>
</dbReference>
<dbReference type="SUPFAM" id="SSF52540">
    <property type="entry name" value="P-loop containing nucleoside triphosphate hydrolases"/>
    <property type="match status" value="1"/>
</dbReference>
<dbReference type="PANTHER" id="PTHR37816:SF2">
    <property type="entry name" value="DNA TOPOLOGY MODULATION PROTEIN FLAR-RELATED PROTEIN"/>
    <property type="match status" value="1"/>
</dbReference>
<dbReference type="EMBL" id="FNIZ01000005">
    <property type="protein sequence ID" value="SDO50762.1"/>
    <property type="molecule type" value="Genomic_DNA"/>
</dbReference>
<reference evidence="2" key="1">
    <citation type="submission" date="2016-10" db="EMBL/GenBank/DDBJ databases">
        <authorList>
            <person name="Varghese N."/>
            <person name="Submissions S."/>
        </authorList>
    </citation>
    <scope>NUCLEOTIDE SEQUENCE [LARGE SCALE GENOMIC DNA]</scope>
    <source>
        <strain evidence="2">CGMCC 1.3703</strain>
    </source>
</reference>
<gene>
    <name evidence="1" type="ORF">SAMN05421677_105216</name>
</gene>
<dbReference type="InterPro" id="IPR027417">
    <property type="entry name" value="P-loop_NTPase"/>
</dbReference>
<evidence type="ECO:0000313" key="1">
    <source>
        <dbReference type="EMBL" id="SDO50762.1"/>
    </source>
</evidence>
<dbReference type="Gene3D" id="3.40.50.300">
    <property type="entry name" value="P-loop containing nucleotide triphosphate hydrolases"/>
    <property type="match status" value="1"/>
</dbReference>